<dbReference type="Pfam" id="PF00191">
    <property type="entry name" value="Annexin"/>
    <property type="match status" value="3"/>
</dbReference>
<dbReference type="SMART" id="SM00335">
    <property type="entry name" value="ANX"/>
    <property type="match status" value="3"/>
</dbReference>
<dbReference type="GO" id="GO:0005634">
    <property type="term" value="C:nucleus"/>
    <property type="evidence" value="ECO:0007669"/>
    <property type="project" value="TreeGrafter"/>
</dbReference>
<dbReference type="GO" id="GO:0005737">
    <property type="term" value="C:cytoplasm"/>
    <property type="evidence" value="ECO:0007669"/>
    <property type="project" value="TreeGrafter"/>
</dbReference>
<feature type="compositionally biased region" description="Pro residues" evidence="6">
    <location>
        <begin position="33"/>
        <end position="42"/>
    </location>
</feature>
<feature type="region of interest" description="Disordered" evidence="6">
    <location>
        <begin position="1"/>
        <end position="59"/>
    </location>
</feature>
<dbReference type="OrthoDB" id="37886at2759"/>
<dbReference type="Proteomes" id="UP000054007">
    <property type="component" value="Unassembled WGS sequence"/>
</dbReference>
<dbReference type="GO" id="GO:0001786">
    <property type="term" value="F:phosphatidylserine binding"/>
    <property type="evidence" value="ECO:0007669"/>
    <property type="project" value="TreeGrafter"/>
</dbReference>
<dbReference type="AlphaFoldDB" id="A0A0D7BUA4"/>
<dbReference type="PANTHER" id="PTHR10502">
    <property type="entry name" value="ANNEXIN"/>
    <property type="match status" value="1"/>
</dbReference>
<keyword evidence="4" id="KW-0041">Annexin</keyword>
<dbReference type="SUPFAM" id="SSF47874">
    <property type="entry name" value="Annexin"/>
    <property type="match status" value="1"/>
</dbReference>
<dbReference type="STRING" id="1314674.A0A0D7BUA4"/>
<dbReference type="GO" id="GO:0012506">
    <property type="term" value="C:vesicle membrane"/>
    <property type="evidence" value="ECO:0007669"/>
    <property type="project" value="TreeGrafter"/>
</dbReference>
<keyword evidence="8" id="KW-1185">Reference proteome</keyword>
<organism evidence="7 8">
    <name type="scientific">Cylindrobasidium torrendii FP15055 ss-10</name>
    <dbReference type="NCBI Taxonomy" id="1314674"/>
    <lineage>
        <taxon>Eukaryota</taxon>
        <taxon>Fungi</taxon>
        <taxon>Dikarya</taxon>
        <taxon>Basidiomycota</taxon>
        <taxon>Agaricomycotina</taxon>
        <taxon>Agaricomycetes</taxon>
        <taxon>Agaricomycetidae</taxon>
        <taxon>Agaricales</taxon>
        <taxon>Marasmiineae</taxon>
        <taxon>Physalacriaceae</taxon>
        <taxon>Cylindrobasidium</taxon>
    </lineage>
</organism>
<name>A0A0D7BUA4_9AGAR</name>
<dbReference type="InterPro" id="IPR037104">
    <property type="entry name" value="Annexin_sf"/>
</dbReference>
<dbReference type="GO" id="GO:0005544">
    <property type="term" value="F:calcium-dependent phospholipid binding"/>
    <property type="evidence" value="ECO:0007669"/>
    <property type="project" value="UniProtKB-KW"/>
</dbReference>
<comment type="similarity">
    <text evidence="1">Belongs to the annexin family.</text>
</comment>
<evidence type="ECO:0000256" key="4">
    <source>
        <dbReference type="ARBA" id="ARBA00023216"/>
    </source>
</evidence>
<dbReference type="FunFam" id="1.10.220.10:FF:000002">
    <property type="entry name" value="Annexin"/>
    <property type="match status" value="1"/>
</dbReference>
<dbReference type="Gene3D" id="1.10.220.10">
    <property type="entry name" value="Annexin"/>
    <property type="match status" value="4"/>
</dbReference>
<accession>A0A0D7BUA4</accession>
<dbReference type="PANTHER" id="PTHR10502:SF102">
    <property type="entry name" value="ANNEXIN B11"/>
    <property type="match status" value="1"/>
</dbReference>
<proteinExistence type="inferred from homology"/>
<keyword evidence="2" id="KW-0677">Repeat</keyword>
<dbReference type="EMBL" id="KN880433">
    <property type="protein sequence ID" value="KIY74007.1"/>
    <property type="molecule type" value="Genomic_DNA"/>
</dbReference>
<evidence type="ECO:0000256" key="6">
    <source>
        <dbReference type="SAM" id="MobiDB-lite"/>
    </source>
</evidence>
<reference evidence="7 8" key="1">
    <citation type="journal article" date="2015" name="Fungal Genet. Biol.">
        <title>Evolution of novel wood decay mechanisms in Agaricales revealed by the genome sequences of Fistulina hepatica and Cylindrobasidium torrendii.</title>
        <authorList>
            <person name="Floudas D."/>
            <person name="Held B.W."/>
            <person name="Riley R."/>
            <person name="Nagy L.G."/>
            <person name="Koehler G."/>
            <person name="Ransdell A.S."/>
            <person name="Younus H."/>
            <person name="Chow J."/>
            <person name="Chiniquy J."/>
            <person name="Lipzen A."/>
            <person name="Tritt A."/>
            <person name="Sun H."/>
            <person name="Haridas S."/>
            <person name="LaButti K."/>
            <person name="Ohm R.A."/>
            <person name="Kues U."/>
            <person name="Blanchette R.A."/>
            <person name="Grigoriev I.V."/>
            <person name="Minto R.E."/>
            <person name="Hibbett D.S."/>
        </authorList>
    </citation>
    <scope>NUCLEOTIDE SEQUENCE [LARGE SCALE GENOMIC DNA]</scope>
    <source>
        <strain evidence="7 8">FP15055 ss-10</strain>
    </source>
</reference>
<evidence type="ECO:0000313" key="8">
    <source>
        <dbReference type="Proteomes" id="UP000054007"/>
    </source>
</evidence>
<gene>
    <name evidence="7" type="ORF">CYLTODRAFT_365074</name>
</gene>
<dbReference type="InterPro" id="IPR001464">
    <property type="entry name" value="Annexin"/>
</dbReference>
<evidence type="ECO:0000256" key="2">
    <source>
        <dbReference type="ARBA" id="ARBA00022737"/>
    </source>
</evidence>
<evidence type="ECO:0000256" key="1">
    <source>
        <dbReference type="ARBA" id="ARBA00007831"/>
    </source>
</evidence>
<dbReference type="GO" id="GO:0005886">
    <property type="term" value="C:plasma membrane"/>
    <property type="evidence" value="ECO:0007669"/>
    <property type="project" value="TreeGrafter"/>
</dbReference>
<evidence type="ECO:0000256" key="3">
    <source>
        <dbReference type="ARBA" id="ARBA00022837"/>
    </source>
</evidence>
<dbReference type="InterPro" id="IPR018502">
    <property type="entry name" value="Annexin_repeat"/>
</dbReference>
<dbReference type="PROSITE" id="PS51897">
    <property type="entry name" value="ANNEXIN_2"/>
    <property type="match status" value="3"/>
</dbReference>
<protein>
    <submittedName>
        <fullName evidence="7">Annexin</fullName>
    </submittedName>
</protein>
<keyword evidence="3" id="KW-0106">Calcium</keyword>
<feature type="compositionally biased region" description="Polar residues" evidence="6">
    <location>
        <begin position="1"/>
        <end position="19"/>
    </location>
</feature>
<sequence>MSQFNNAPRQFPASPTSPGFPSGPVMPQTPGFPQAPPPPHPIGMPQIDTGYHPPTSFPQPHLNVGFDPLRVTYLGATCLRPGALPSRECFPGYVPDGDFDALRAATKGMGSKKDKIVTILAPLEPMKMAVLQHAFTTKIGKQLGPLLDSELSSMVGTTTDLQQLVHGLVLGPLFCDAWIVSECLKGLGTREDLLNEVLLGRSNEDIQLLAQAYPSVAGGRQLLADVQGDLSGKTARLFTMALAASRETGLVVNDAEVQKDVDELYKAGQGKAGTDEIAFCRILTGRSPQHLGQVEERYSRQHKSLTKIIKAEFSGHMQSALLHIVKGVKHKRASFGEGVWRDVKYLEKAMKGRGTDDFALICRTLRASWNPQRMQQIKHAYKSRYSKYLDERVKKETSGDYRTLLVALIAKGGL</sequence>
<dbReference type="PRINTS" id="PR00196">
    <property type="entry name" value="ANNEXIN"/>
</dbReference>
<evidence type="ECO:0000313" key="7">
    <source>
        <dbReference type="EMBL" id="KIY74007.1"/>
    </source>
</evidence>
<evidence type="ECO:0000256" key="5">
    <source>
        <dbReference type="ARBA" id="ARBA00023302"/>
    </source>
</evidence>
<keyword evidence="5" id="KW-0111">Calcium/phospholipid-binding</keyword>
<dbReference type="GO" id="GO:0005509">
    <property type="term" value="F:calcium ion binding"/>
    <property type="evidence" value="ECO:0007669"/>
    <property type="project" value="InterPro"/>
</dbReference>